<gene>
    <name evidence="9" type="primary">fabH</name>
    <name evidence="13" type="ORF">BJ968_003752</name>
</gene>
<dbReference type="RefSeq" id="WP_179754461.1">
    <property type="nucleotide sequence ID" value="NZ_BAAAGN010000030.1"/>
</dbReference>
<comment type="domain">
    <text evidence="9">The last Arg residue of the ACP-binding site is essential for the weak association between ACP/AcpP and FabH.</text>
</comment>
<name>A0A7Y9DP52_9ACTN</name>
<accession>A0A7Y9DP52</accession>
<dbReference type="EMBL" id="JACCBB010000001">
    <property type="protein sequence ID" value="NYD24212.1"/>
    <property type="molecule type" value="Genomic_DNA"/>
</dbReference>
<feature type="region of interest" description="ACP-binding" evidence="9">
    <location>
        <begin position="295"/>
        <end position="299"/>
    </location>
</feature>
<dbReference type="Pfam" id="PF08545">
    <property type="entry name" value="ACP_syn_III"/>
    <property type="match status" value="1"/>
</dbReference>
<comment type="catalytic activity">
    <reaction evidence="9">
        <text>malonyl-[ACP] + acetyl-CoA + H(+) = 3-oxobutanoyl-[ACP] + CO2 + CoA</text>
        <dbReference type="Rhea" id="RHEA:12080"/>
        <dbReference type="Rhea" id="RHEA-COMP:9623"/>
        <dbReference type="Rhea" id="RHEA-COMP:9625"/>
        <dbReference type="ChEBI" id="CHEBI:15378"/>
        <dbReference type="ChEBI" id="CHEBI:16526"/>
        <dbReference type="ChEBI" id="CHEBI:57287"/>
        <dbReference type="ChEBI" id="CHEBI:57288"/>
        <dbReference type="ChEBI" id="CHEBI:78449"/>
        <dbReference type="ChEBI" id="CHEBI:78450"/>
        <dbReference type="EC" id="2.3.1.180"/>
    </reaction>
</comment>
<keyword evidence="4 9" id="KW-0276">Fatty acid metabolism</keyword>
<comment type="similarity">
    <text evidence="1 9">Belongs to the thiolase-like superfamily. FabH family.</text>
</comment>
<dbReference type="EC" id="2.3.1.180" evidence="9"/>
<feature type="domain" description="Beta-ketoacyl-[acyl-carrier-protein] synthase III N-terminal" evidence="12">
    <location>
        <begin position="115"/>
        <end position="192"/>
    </location>
</feature>
<protein>
    <recommendedName>
        <fullName evidence="9">Beta-ketoacyl-[acyl-carrier-protein] synthase III</fullName>
        <shortName evidence="9">Beta-ketoacyl-ACP synthase III</shortName>
        <shortName evidence="9">KAS III</shortName>
        <ecNumber evidence="9">2.3.1.180</ecNumber>
    </recommendedName>
    <alternativeName>
        <fullName evidence="9">3-oxoacyl-[acyl-carrier-protein] synthase 3</fullName>
    </alternativeName>
    <alternativeName>
        <fullName evidence="9">3-oxoacyl-[acyl-carrier-protein] synthase III</fullName>
    </alternativeName>
</protein>
<keyword evidence="5 9" id="KW-0443">Lipid metabolism</keyword>
<evidence type="ECO:0000259" key="11">
    <source>
        <dbReference type="Pfam" id="PF08541"/>
    </source>
</evidence>
<evidence type="ECO:0000256" key="6">
    <source>
        <dbReference type="ARBA" id="ARBA00023160"/>
    </source>
</evidence>
<organism evidence="13 14">
    <name type="scientific">Kineococcus aurantiacus</name>
    <dbReference type="NCBI Taxonomy" id="37633"/>
    <lineage>
        <taxon>Bacteria</taxon>
        <taxon>Bacillati</taxon>
        <taxon>Actinomycetota</taxon>
        <taxon>Actinomycetes</taxon>
        <taxon>Kineosporiales</taxon>
        <taxon>Kineosporiaceae</taxon>
        <taxon>Kineococcus</taxon>
    </lineage>
</organism>
<evidence type="ECO:0000256" key="10">
    <source>
        <dbReference type="SAM" id="MobiDB-lite"/>
    </source>
</evidence>
<dbReference type="SUPFAM" id="SSF53901">
    <property type="entry name" value="Thiolase-like"/>
    <property type="match status" value="1"/>
</dbReference>
<evidence type="ECO:0000313" key="13">
    <source>
        <dbReference type="EMBL" id="NYD24212.1"/>
    </source>
</evidence>
<dbReference type="GO" id="GO:0033818">
    <property type="term" value="F:beta-ketoacyl-acyl-carrier-protein synthase III activity"/>
    <property type="evidence" value="ECO:0007669"/>
    <property type="project" value="UniProtKB-UniRule"/>
</dbReference>
<dbReference type="PANTHER" id="PTHR43091:SF1">
    <property type="entry name" value="BETA-KETOACYL-[ACYL-CARRIER-PROTEIN] SYNTHASE III, CHLOROPLASTIC"/>
    <property type="match status" value="1"/>
</dbReference>
<sequence length="369" mass="37980">MTALTNAPTREARILGIGAHRPPRVIDNEEVCTWIDSSDEWIQQRTGIKARRWAAPDVSVVDMSEDAGAKALAAAGLTGSDVDAVILATVSYPYQTPAAAAVVAHRLGATPAAAFDISAGCAGFCHGIALATDLVRGGTARNVLVVGAEKLSDFTDKHDRSTAFLFADGAGAAVVGVSDEVGVGPTVWGSDGGQSELIKSKFSWIELRGVIDGTAASSPDPIATATAAEPASELTPEPATGPASEPGQAPGWPYLEQQGQSVFRWAVWQMAPVAQAALDAAGVTADQIDVFVPHQANARIIDAMVKQLKLPETVHVARDIVDMGNTSAASIPLAVERAMADGDAPSGGLALLIGYGAGLSYAAQVVRLP</sequence>
<dbReference type="InterPro" id="IPR013751">
    <property type="entry name" value="ACP_syn_III_N"/>
</dbReference>
<dbReference type="InterPro" id="IPR013747">
    <property type="entry name" value="ACP_syn_III_C"/>
</dbReference>
<feature type="active site" evidence="9">
    <location>
        <position position="121"/>
    </location>
</feature>
<dbReference type="InterPro" id="IPR004655">
    <property type="entry name" value="FabH"/>
</dbReference>
<dbReference type="AlphaFoldDB" id="A0A7Y9DP52"/>
<dbReference type="GO" id="GO:0006633">
    <property type="term" value="P:fatty acid biosynthetic process"/>
    <property type="evidence" value="ECO:0007669"/>
    <property type="project" value="UniProtKB-UniRule"/>
</dbReference>
<evidence type="ECO:0000256" key="9">
    <source>
        <dbReference type="HAMAP-Rule" id="MF_01815"/>
    </source>
</evidence>
<comment type="pathway">
    <text evidence="9">Lipid metabolism; fatty acid biosynthesis.</text>
</comment>
<comment type="function">
    <text evidence="9">Catalyzes the condensation reaction of fatty acid synthesis by the addition to an acyl acceptor of two carbons from malonyl-ACP. Catalyzes the first condensation reaction which initiates fatty acid synthesis and may therefore play a role in governing the total rate of fatty acid production. Possesses both acetoacetyl-ACP synthase and acetyl transacylase activities. Its substrate specificity determines the biosynthesis of branched-chain and/or straight-chain of fatty acids.</text>
</comment>
<keyword evidence="9" id="KW-0963">Cytoplasm</keyword>
<keyword evidence="2 9" id="KW-0444">Lipid biosynthesis</keyword>
<feature type="region of interest" description="Disordered" evidence="10">
    <location>
        <begin position="218"/>
        <end position="254"/>
    </location>
</feature>
<comment type="subunit">
    <text evidence="9">Homodimer.</text>
</comment>
<keyword evidence="8 9" id="KW-0012">Acyltransferase</keyword>
<evidence type="ECO:0000313" key="14">
    <source>
        <dbReference type="Proteomes" id="UP000521922"/>
    </source>
</evidence>
<evidence type="ECO:0000256" key="4">
    <source>
        <dbReference type="ARBA" id="ARBA00022832"/>
    </source>
</evidence>
<dbReference type="HAMAP" id="MF_01815">
    <property type="entry name" value="FabH"/>
    <property type="match status" value="1"/>
</dbReference>
<proteinExistence type="inferred from homology"/>
<dbReference type="GO" id="GO:0004315">
    <property type="term" value="F:3-oxoacyl-[acyl-carrier-protein] synthase activity"/>
    <property type="evidence" value="ECO:0007669"/>
    <property type="project" value="InterPro"/>
</dbReference>
<dbReference type="NCBIfam" id="NF006829">
    <property type="entry name" value="PRK09352.1"/>
    <property type="match status" value="1"/>
</dbReference>
<dbReference type="CDD" id="cd00830">
    <property type="entry name" value="KAS_III"/>
    <property type="match status" value="1"/>
</dbReference>
<comment type="caution">
    <text evidence="13">The sequence shown here is derived from an EMBL/GenBank/DDBJ whole genome shotgun (WGS) entry which is preliminary data.</text>
</comment>
<feature type="active site" evidence="9">
    <location>
        <position position="325"/>
    </location>
</feature>
<evidence type="ECO:0000256" key="5">
    <source>
        <dbReference type="ARBA" id="ARBA00023098"/>
    </source>
</evidence>
<dbReference type="PANTHER" id="PTHR43091">
    <property type="entry name" value="3-OXOACYL-[ACYL-CARRIER-PROTEIN] SYNTHASE"/>
    <property type="match status" value="1"/>
</dbReference>
<evidence type="ECO:0000256" key="3">
    <source>
        <dbReference type="ARBA" id="ARBA00022679"/>
    </source>
</evidence>
<evidence type="ECO:0000256" key="1">
    <source>
        <dbReference type="ARBA" id="ARBA00008642"/>
    </source>
</evidence>
<dbReference type="Pfam" id="PF08541">
    <property type="entry name" value="ACP_syn_III_C"/>
    <property type="match status" value="1"/>
</dbReference>
<keyword evidence="6 9" id="KW-0275">Fatty acid biosynthesis</keyword>
<dbReference type="Gene3D" id="3.40.47.10">
    <property type="match status" value="2"/>
</dbReference>
<dbReference type="UniPathway" id="UPA00094"/>
<dbReference type="InterPro" id="IPR016039">
    <property type="entry name" value="Thiolase-like"/>
</dbReference>
<evidence type="ECO:0000259" key="12">
    <source>
        <dbReference type="Pfam" id="PF08545"/>
    </source>
</evidence>
<comment type="subcellular location">
    <subcellularLocation>
        <location evidence="9">Cytoplasm</location>
    </subcellularLocation>
</comment>
<evidence type="ECO:0000256" key="8">
    <source>
        <dbReference type="ARBA" id="ARBA00023315"/>
    </source>
</evidence>
<evidence type="ECO:0000256" key="2">
    <source>
        <dbReference type="ARBA" id="ARBA00022516"/>
    </source>
</evidence>
<reference evidence="13 14" key="1">
    <citation type="submission" date="2020-07" db="EMBL/GenBank/DDBJ databases">
        <title>Sequencing the genomes of 1000 actinobacteria strains.</title>
        <authorList>
            <person name="Klenk H.-P."/>
        </authorList>
    </citation>
    <scope>NUCLEOTIDE SEQUENCE [LARGE SCALE GENOMIC DNA]</scope>
    <source>
        <strain evidence="13 14">DSM 7487</strain>
    </source>
</reference>
<feature type="active site" evidence="9">
    <location>
        <position position="294"/>
    </location>
</feature>
<dbReference type="GO" id="GO:0005737">
    <property type="term" value="C:cytoplasm"/>
    <property type="evidence" value="ECO:0007669"/>
    <property type="project" value="UniProtKB-SubCell"/>
</dbReference>
<feature type="domain" description="Beta-ketoacyl-[acyl-carrier-protein] synthase III C-terminal" evidence="11">
    <location>
        <begin position="278"/>
        <end position="367"/>
    </location>
</feature>
<keyword evidence="3 9" id="KW-0808">Transferase</keyword>
<evidence type="ECO:0000256" key="7">
    <source>
        <dbReference type="ARBA" id="ARBA00023268"/>
    </source>
</evidence>
<dbReference type="Proteomes" id="UP000521922">
    <property type="component" value="Unassembled WGS sequence"/>
</dbReference>
<keyword evidence="14" id="KW-1185">Reference proteome</keyword>
<keyword evidence="7 9" id="KW-0511">Multifunctional enzyme</keyword>